<gene>
    <name evidence="13" type="ORF">HPO_06563</name>
</gene>
<keyword evidence="5" id="KW-0963">Cytoplasm</keyword>
<dbReference type="Proteomes" id="UP000027100">
    <property type="component" value="Unassembled WGS sequence"/>
</dbReference>
<dbReference type="CDD" id="cd02440">
    <property type="entry name" value="AdoMet_MTases"/>
    <property type="match status" value="1"/>
</dbReference>
<dbReference type="STRING" id="1280954.HPO_06563"/>
<proteinExistence type="inferred from homology"/>
<keyword evidence="12" id="KW-0472">Membrane</keyword>
<comment type="similarity">
    <text evidence="2">Belongs to the methyltransferase superfamily. L-isoaspartyl/D-aspartyl protein methyltransferase family.</text>
</comment>
<accession>A0A062VFM9</accession>
<keyword evidence="14" id="KW-1185">Reference proteome</keyword>
<dbReference type="EC" id="2.1.1.77" evidence="3"/>
<evidence type="ECO:0000256" key="1">
    <source>
        <dbReference type="ARBA" id="ARBA00004496"/>
    </source>
</evidence>
<reference evidence="13 14" key="1">
    <citation type="journal article" date="2014" name="Antonie Van Leeuwenhoek">
        <title>Hyphomonas beringensis sp. nov. and Hyphomonas chukchiensis sp. nov., isolated from surface seawater of the Bering Sea and Chukchi Sea.</title>
        <authorList>
            <person name="Li C."/>
            <person name="Lai Q."/>
            <person name="Li G."/>
            <person name="Dong C."/>
            <person name="Wang J."/>
            <person name="Liao Y."/>
            <person name="Shao Z."/>
        </authorList>
    </citation>
    <scope>NUCLEOTIDE SEQUENCE [LARGE SCALE GENOMIC DNA]</scope>
    <source>
        <strain evidence="13 14">PS728</strain>
    </source>
</reference>
<dbReference type="EMBL" id="ARYM01000006">
    <property type="protein sequence ID" value="KCZ99210.1"/>
    <property type="molecule type" value="Genomic_DNA"/>
</dbReference>
<dbReference type="GO" id="GO:0005737">
    <property type="term" value="C:cytoplasm"/>
    <property type="evidence" value="ECO:0007669"/>
    <property type="project" value="UniProtKB-SubCell"/>
</dbReference>
<dbReference type="PANTHER" id="PTHR11579:SF0">
    <property type="entry name" value="PROTEIN-L-ISOASPARTATE(D-ASPARTATE) O-METHYLTRANSFERASE"/>
    <property type="match status" value="1"/>
</dbReference>
<feature type="transmembrane region" description="Helical" evidence="12">
    <location>
        <begin position="87"/>
        <end position="110"/>
    </location>
</feature>
<dbReference type="PANTHER" id="PTHR11579">
    <property type="entry name" value="PROTEIN-L-ISOASPARTATE O-METHYLTRANSFERASE"/>
    <property type="match status" value="1"/>
</dbReference>
<dbReference type="Gene3D" id="3.40.50.150">
    <property type="entry name" value="Vaccinia Virus protein VP39"/>
    <property type="match status" value="1"/>
</dbReference>
<evidence type="ECO:0000256" key="4">
    <source>
        <dbReference type="ARBA" id="ARBA00013346"/>
    </source>
</evidence>
<name>A0A062VFM9_9PROT</name>
<evidence type="ECO:0000256" key="6">
    <source>
        <dbReference type="ARBA" id="ARBA00022603"/>
    </source>
</evidence>
<evidence type="ECO:0000256" key="11">
    <source>
        <dbReference type="ARBA" id="ARBA00031350"/>
    </source>
</evidence>
<evidence type="ECO:0000256" key="2">
    <source>
        <dbReference type="ARBA" id="ARBA00005369"/>
    </source>
</evidence>
<dbReference type="SUPFAM" id="SSF53335">
    <property type="entry name" value="S-adenosyl-L-methionine-dependent methyltransferases"/>
    <property type="match status" value="1"/>
</dbReference>
<sequence>MAELIADPFRAARLLLHLRQEGVTDPLVLAAMETIGRTAFVDAPGLEALAFEDAMLPIPCGQVMLRPSATGHLLQALGLKRERDARVLLVGFGSGYMAALLAQLAGHVFAVERFGRLAEEGRARMARLGIANVSIAHGDGLHGWAEQGPFDAIVLAGAVESVPEGLAAQLARHGRLVVPVAAGPAQTNLVSVTATGEVAGRHPLFQWMPRLLEGRAQVL</sequence>
<keyword evidence="12" id="KW-1133">Transmembrane helix</keyword>
<organism evidence="13 14">
    <name type="scientific">Hyphomonas polymorpha PS728</name>
    <dbReference type="NCBI Taxonomy" id="1280954"/>
    <lineage>
        <taxon>Bacteria</taxon>
        <taxon>Pseudomonadati</taxon>
        <taxon>Pseudomonadota</taxon>
        <taxon>Alphaproteobacteria</taxon>
        <taxon>Hyphomonadales</taxon>
        <taxon>Hyphomonadaceae</taxon>
        <taxon>Hyphomonas</taxon>
    </lineage>
</organism>
<evidence type="ECO:0000256" key="7">
    <source>
        <dbReference type="ARBA" id="ARBA00022679"/>
    </source>
</evidence>
<keyword evidence="7 13" id="KW-0808">Transferase</keyword>
<dbReference type="eggNOG" id="COG2518">
    <property type="taxonomic scope" value="Bacteria"/>
</dbReference>
<keyword evidence="8" id="KW-0949">S-adenosyl-L-methionine</keyword>
<dbReference type="InterPro" id="IPR029063">
    <property type="entry name" value="SAM-dependent_MTases_sf"/>
</dbReference>
<dbReference type="GO" id="GO:0032259">
    <property type="term" value="P:methylation"/>
    <property type="evidence" value="ECO:0007669"/>
    <property type="project" value="UniProtKB-KW"/>
</dbReference>
<evidence type="ECO:0000313" key="13">
    <source>
        <dbReference type="EMBL" id="KCZ99210.1"/>
    </source>
</evidence>
<comment type="caution">
    <text evidence="13">The sequence shown here is derived from an EMBL/GenBank/DDBJ whole genome shotgun (WGS) entry which is preliminary data.</text>
</comment>
<evidence type="ECO:0000256" key="9">
    <source>
        <dbReference type="ARBA" id="ARBA00030757"/>
    </source>
</evidence>
<keyword evidence="12" id="KW-0812">Transmembrane</keyword>
<dbReference type="OrthoDB" id="9810066at2"/>
<dbReference type="Pfam" id="PF01135">
    <property type="entry name" value="PCMT"/>
    <property type="match status" value="1"/>
</dbReference>
<comment type="subcellular location">
    <subcellularLocation>
        <location evidence="1">Cytoplasm</location>
    </subcellularLocation>
</comment>
<dbReference type="PROSITE" id="PS01279">
    <property type="entry name" value="PCMT"/>
    <property type="match status" value="1"/>
</dbReference>
<evidence type="ECO:0000256" key="3">
    <source>
        <dbReference type="ARBA" id="ARBA00011890"/>
    </source>
</evidence>
<dbReference type="InterPro" id="IPR000682">
    <property type="entry name" value="PCMT"/>
</dbReference>
<evidence type="ECO:0000313" key="14">
    <source>
        <dbReference type="Proteomes" id="UP000027100"/>
    </source>
</evidence>
<evidence type="ECO:0000256" key="8">
    <source>
        <dbReference type="ARBA" id="ARBA00022691"/>
    </source>
</evidence>
<dbReference type="RefSeq" id="WP_035596002.1">
    <property type="nucleotide sequence ID" value="NZ_ARYM01000006.1"/>
</dbReference>
<evidence type="ECO:0000256" key="10">
    <source>
        <dbReference type="ARBA" id="ARBA00031323"/>
    </source>
</evidence>
<dbReference type="AlphaFoldDB" id="A0A062VFM9"/>
<dbReference type="PATRIC" id="fig|1280954.3.peg.1331"/>
<keyword evidence="6 13" id="KW-0489">Methyltransferase</keyword>
<protein>
    <recommendedName>
        <fullName evidence="4">Protein-L-isoaspartate O-methyltransferase</fullName>
        <ecNumber evidence="3">2.1.1.77</ecNumber>
    </recommendedName>
    <alternativeName>
        <fullName evidence="11">L-isoaspartyl protein carboxyl methyltransferase</fullName>
    </alternativeName>
    <alternativeName>
        <fullName evidence="9">Protein L-isoaspartyl methyltransferase</fullName>
    </alternativeName>
    <alternativeName>
        <fullName evidence="10">Protein-beta-aspartate methyltransferase</fullName>
    </alternativeName>
</protein>
<dbReference type="GO" id="GO:0004719">
    <property type="term" value="F:protein-L-isoaspartate (D-aspartate) O-methyltransferase activity"/>
    <property type="evidence" value="ECO:0007669"/>
    <property type="project" value="UniProtKB-EC"/>
</dbReference>
<evidence type="ECO:0000256" key="5">
    <source>
        <dbReference type="ARBA" id="ARBA00022490"/>
    </source>
</evidence>
<evidence type="ECO:0000256" key="12">
    <source>
        <dbReference type="SAM" id="Phobius"/>
    </source>
</evidence>